<proteinExistence type="predicted"/>
<accession>A0A4P7PPG5</accession>
<sequence length="102" mass="11293">MISNPAPLSIAAGVLASSTLECVRRSPSYNHRGWQILDRWAFDSPGQLQRLEAEGEVILLGRLLEQQEIEHRVLSSDAALELRHLGLVEHEILALNEATTAL</sequence>
<protein>
    <submittedName>
        <fullName evidence="1">Uncharacterized protein</fullName>
    </submittedName>
</protein>
<organism evidence="1 2">
    <name type="scientific">Pseudomonas viciae</name>
    <dbReference type="NCBI Taxonomy" id="2505979"/>
    <lineage>
        <taxon>Bacteria</taxon>
        <taxon>Pseudomonadati</taxon>
        <taxon>Pseudomonadota</taxon>
        <taxon>Gammaproteobacteria</taxon>
        <taxon>Pseudomonadales</taxon>
        <taxon>Pseudomonadaceae</taxon>
        <taxon>Pseudomonas</taxon>
    </lineage>
</organism>
<geneLocation type="plasmid" evidence="2">
    <name>p11k1</name>
</geneLocation>
<evidence type="ECO:0000313" key="1">
    <source>
        <dbReference type="EMBL" id="QBZ92917.1"/>
    </source>
</evidence>
<dbReference type="OrthoDB" id="9133545at2"/>
<dbReference type="AlphaFoldDB" id="A0A4P7PPG5"/>
<gene>
    <name evidence="1" type="ORF">EPZ47_29945</name>
</gene>
<dbReference type="EMBL" id="CP035089">
    <property type="protein sequence ID" value="QBZ92917.1"/>
    <property type="molecule type" value="Genomic_DNA"/>
</dbReference>
<dbReference type="Proteomes" id="UP000296468">
    <property type="component" value="Plasmid p11K1"/>
</dbReference>
<keyword evidence="1" id="KW-0614">Plasmid</keyword>
<name>A0A4P7PPG5_9PSED</name>
<dbReference type="KEGG" id="pvk:EPZ47_29945"/>
<dbReference type="RefSeq" id="WP_135848094.1">
    <property type="nucleotide sequence ID" value="NZ_CP035089.1"/>
</dbReference>
<reference evidence="1 2" key="1">
    <citation type="journal article" date="2019" name="Front. Microbiol.">
        <title>In silico and Genetic Analyses of Cyclic Lipopeptide Synthetic Gene Clusters in Pseudomonas sp. 11K1.</title>
        <authorList>
            <person name="Zhao H."/>
            <person name="Liu Y.P."/>
            <person name="Zhang L.Q."/>
        </authorList>
    </citation>
    <scope>NUCLEOTIDE SEQUENCE [LARGE SCALE GENOMIC DNA]</scope>
    <source>
        <strain evidence="1 2">11K1</strain>
        <plasmid evidence="2">p11k1</plasmid>
    </source>
</reference>
<evidence type="ECO:0000313" key="2">
    <source>
        <dbReference type="Proteomes" id="UP000296468"/>
    </source>
</evidence>